<keyword evidence="1" id="KW-0472">Membrane</keyword>
<gene>
    <name evidence="2" type="ORF">CSC78_12805</name>
</gene>
<keyword evidence="1" id="KW-1133">Transmembrane helix</keyword>
<name>A0ABQ6ZFK9_9GAMM</name>
<keyword evidence="3" id="KW-1185">Reference proteome</keyword>
<reference evidence="2 3" key="1">
    <citation type="submission" date="2017-10" db="EMBL/GenBank/DDBJ databases">
        <title>Whole genome sequencing of members of genus Pseudoxanthomonas.</title>
        <authorList>
            <person name="Kumar S."/>
            <person name="Bansal K."/>
            <person name="Kaur A."/>
            <person name="Patil P."/>
            <person name="Sharma S."/>
            <person name="Patil P.B."/>
        </authorList>
    </citation>
    <scope>NUCLEOTIDE SEQUENCE [LARGE SCALE GENOMIC DNA]</scope>
    <source>
        <strain evidence="2 3">DSM 17109</strain>
    </source>
</reference>
<feature type="transmembrane region" description="Helical" evidence="1">
    <location>
        <begin position="6"/>
        <end position="24"/>
    </location>
</feature>
<sequence>MDASLALQYAIIAVAVVASAWVVLKKQFPGPLRKARVALALPMLREDRAPWIRGLGRWIAPPGLTTGKTCGGCDGCG</sequence>
<dbReference type="InterPro" id="IPR046494">
    <property type="entry name" value="DUF6587"/>
</dbReference>
<evidence type="ECO:0000313" key="3">
    <source>
        <dbReference type="Proteomes" id="UP000781710"/>
    </source>
</evidence>
<protein>
    <recommendedName>
        <fullName evidence="4">Cellulose biosynthesis protein BcsF</fullName>
    </recommendedName>
</protein>
<dbReference type="RefSeq" id="WP_162338249.1">
    <property type="nucleotide sequence ID" value="NZ_JBHSRQ010000016.1"/>
</dbReference>
<dbReference type="Pfam" id="PF20228">
    <property type="entry name" value="DUF6587"/>
    <property type="match status" value="1"/>
</dbReference>
<accession>A0ABQ6ZFK9</accession>
<evidence type="ECO:0000256" key="1">
    <source>
        <dbReference type="SAM" id="Phobius"/>
    </source>
</evidence>
<dbReference type="EMBL" id="PDWW01000018">
    <property type="protein sequence ID" value="KAF1724365.1"/>
    <property type="molecule type" value="Genomic_DNA"/>
</dbReference>
<comment type="caution">
    <text evidence="2">The sequence shown here is derived from an EMBL/GenBank/DDBJ whole genome shotgun (WGS) entry which is preliminary data.</text>
</comment>
<proteinExistence type="predicted"/>
<organism evidence="2 3">
    <name type="scientific">Pseudoxanthomonas japonensis</name>
    <dbReference type="NCBI Taxonomy" id="69284"/>
    <lineage>
        <taxon>Bacteria</taxon>
        <taxon>Pseudomonadati</taxon>
        <taxon>Pseudomonadota</taxon>
        <taxon>Gammaproteobacteria</taxon>
        <taxon>Lysobacterales</taxon>
        <taxon>Lysobacteraceae</taxon>
        <taxon>Pseudoxanthomonas</taxon>
    </lineage>
</organism>
<evidence type="ECO:0008006" key="4">
    <source>
        <dbReference type="Google" id="ProtNLM"/>
    </source>
</evidence>
<keyword evidence="1" id="KW-0812">Transmembrane</keyword>
<dbReference type="Proteomes" id="UP000781710">
    <property type="component" value="Unassembled WGS sequence"/>
</dbReference>
<evidence type="ECO:0000313" key="2">
    <source>
        <dbReference type="EMBL" id="KAF1724365.1"/>
    </source>
</evidence>